<gene>
    <name evidence="4" type="ORF">GL286_14965</name>
</gene>
<dbReference type="Pfam" id="PF00353">
    <property type="entry name" value="HemolysinCabind"/>
    <property type="match status" value="2"/>
</dbReference>
<evidence type="ECO:0000256" key="1">
    <source>
        <dbReference type="ARBA" id="ARBA00004613"/>
    </source>
</evidence>
<keyword evidence="5" id="KW-1185">Reference proteome</keyword>
<dbReference type="Gene3D" id="3.20.20.80">
    <property type="entry name" value="Glycosidases"/>
    <property type="match status" value="1"/>
</dbReference>
<dbReference type="PANTHER" id="PTHR38340:SF1">
    <property type="entry name" value="S-LAYER PROTEIN"/>
    <property type="match status" value="1"/>
</dbReference>
<dbReference type="InterPro" id="IPR018511">
    <property type="entry name" value="Hemolysin-typ_Ca-bd_CS"/>
</dbReference>
<evidence type="ECO:0000256" key="3">
    <source>
        <dbReference type="SAM" id="MobiDB-lite"/>
    </source>
</evidence>
<dbReference type="Gene3D" id="2.150.10.10">
    <property type="entry name" value="Serralysin-like metalloprotease, C-terminal"/>
    <property type="match status" value="1"/>
</dbReference>
<reference evidence="4 5" key="1">
    <citation type="submission" date="2019-11" db="EMBL/GenBank/DDBJ databases">
        <authorList>
            <person name="Dong K."/>
        </authorList>
    </citation>
    <scope>NUCLEOTIDE SEQUENCE [LARGE SCALE GENOMIC DNA]</scope>
    <source>
        <strain evidence="4 5">NBRC 111993</strain>
    </source>
</reference>
<feature type="region of interest" description="Disordered" evidence="3">
    <location>
        <begin position="495"/>
        <end position="552"/>
    </location>
</feature>
<dbReference type="GO" id="GO:0005576">
    <property type="term" value="C:extracellular region"/>
    <property type="evidence" value="ECO:0007669"/>
    <property type="project" value="UniProtKB-SubCell"/>
</dbReference>
<accession>A0A6L6JCY9</accession>
<organism evidence="4 5">
    <name type="scientific">Paracoccus aestuariivivens</name>
    <dbReference type="NCBI Taxonomy" id="1820333"/>
    <lineage>
        <taxon>Bacteria</taxon>
        <taxon>Pseudomonadati</taxon>
        <taxon>Pseudomonadota</taxon>
        <taxon>Alphaproteobacteria</taxon>
        <taxon>Rhodobacterales</taxon>
        <taxon>Paracoccaceae</taxon>
        <taxon>Paracoccus</taxon>
    </lineage>
</organism>
<dbReference type="PROSITE" id="PS00330">
    <property type="entry name" value="HEMOLYSIN_CALCIUM"/>
    <property type="match status" value="1"/>
</dbReference>
<dbReference type="GO" id="GO:0005509">
    <property type="term" value="F:calcium ion binding"/>
    <property type="evidence" value="ECO:0007669"/>
    <property type="project" value="InterPro"/>
</dbReference>
<protein>
    <recommendedName>
        <fullName evidence="6">Glycoside hydrolase family 5 domain-containing protein</fullName>
    </recommendedName>
</protein>
<dbReference type="RefSeq" id="WP_155096388.1">
    <property type="nucleotide sequence ID" value="NZ_WMIE01000010.1"/>
</dbReference>
<evidence type="ECO:0000313" key="5">
    <source>
        <dbReference type="Proteomes" id="UP000478183"/>
    </source>
</evidence>
<proteinExistence type="predicted"/>
<dbReference type="SUPFAM" id="SSF51445">
    <property type="entry name" value="(Trans)glycosidases"/>
    <property type="match status" value="1"/>
</dbReference>
<evidence type="ECO:0008006" key="6">
    <source>
        <dbReference type="Google" id="ProtNLM"/>
    </source>
</evidence>
<comment type="subcellular location">
    <subcellularLocation>
        <location evidence="1">Secreted</location>
    </subcellularLocation>
</comment>
<evidence type="ECO:0000313" key="4">
    <source>
        <dbReference type="EMBL" id="MTH79028.1"/>
    </source>
</evidence>
<dbReference type="InterPro" id="IPR001343">
    <property type="entry name" value="Hemolysn_Ca-bd"/>
</dbReference>
<dbReference type="OrthoDB" id="7749175at2"/>
<dbReference type="AlphaFoldDB" id="A0A6L6JCY9"/>
<evidence type="ECO:0000256" key="2">
    <source>
        <dbReference type="ARBA" id="ARBA00022525"/>
    </source>
</evidence>
<dbReference type="EMBL" id="WMIE01000010">
    <property type="protein sequence ID" value="MTH79028.1"/>
    <property type="molecule type" value="Genomic_DNA"/>
</dbReference>
<dbReference type="InterPro" id="IPR017853">
    <property type="entry name" value="GH"/>
</dbReference>
<keyword evidence="2" id="KW-0964">Secreted</keyword>
<dbReference type="InterPro" id="IPR050557">
    <property type="entry name" value="RTX_toxin/Mannuronan_C5-epim"/>
</dbReference>
<dbReference type="Proteomes" id="UP000478183">
    <property type="component" value="Unassembled WGS sequence"/>
</dbReference>
<dbReference type="SUPFAM" id="SSF51120">
    <property type="entry name" value="beta-Roll"/>
    <property type="match status" value="2"/>
</dbReference>
<sequence length="664" mass="71035">MVCSDLAFASEMAGWNTVSFATEYASVVNDPDQITTLDGHRLPSTTRGFVVQKLSNRADSLSEADRSNLPNRQRAKELAVVSDPLTGNLARDASGRLLMIELPDKSTPRAGLNKMVSWRSGAGLSIAHGGTTTDILDALSGSFPEVNVLRLDFNAATARSPEAARSWADFARAAAARGYRLIVQNSDGELAGGFVSGQNPKLRILPASELGPADALEQPDGSWKINRVREDWRIMLDWFRLPENTAILDAIAGWELINEPIAYGKGPRAGKIYSQHIADLIGSLDWQGKRLLVGGLGASAQFGDLDQALIRQAAGDALIWSVHMYPQWVAAAFPDSQRRIFDKQICARIGMLREPGDDILITESQLYTASGSLSPSGKTKRSLSSFNMARVLPWFADQGIGWTWWPPTGRGSDLLQWQGARDGYSVELESAAFAHWGWSRKLDQTPSAEAWGTDGNDALAVSPSASPDQDRLTNNVGNPHGLVFGMQGNDSIAGHAGPDLLYGGPDNDSIQGQDGDDWLFGDRGDDSLDGGAGNDVLIDPEGRNSISGGAGNDHLEGMGSLDGGVGADTLIAAVGGATTLSGGAGPDRFLPNTSGEVTITDFAQGEDRFDWSMMGRTFRCKLDVRIEGNDAILGWLDLSVRLTGVETPDQAVLDLGGNCPPIRF</sequence>
<name>A0A6L6JCY9_9RHOB</name>
<comment type="caution">
    <text evidence="4">The sequence shown here is derived from an EMBL/GenBank/DDBJ whole genome shotgun (WGS) entry which is preliminary data.</text>
</comment>
<dbReference type="PRINTS" id="PR00313">
    <property type="entry name" value="CABNDNGRPT"/>
</dbReference>
<dbReference type="PANTHER" id="PTHR38340">
    <property type="entry name" value="S-LAYER PROTEIN"/>
    <property type="match status" value="1"/>
</dbReference>
<dbReference type="InterPro" id="IPR011049">
    <property type="entry name" value="Serralysin-like_metalloprot_C"/>
</dbReference>